<reference evidence="1" key="1">
    <citation type="submission" date="2020-09" db="EMBL/GenBank/DDBJ databases">
        <title>Genome-Enabled Discovery of Anthraquinone Biosynthesis in Senna tora.</title>
        <authorList>
            <person name="Kang S.-H."/>
            <person name="Pandey R.P."/>
            <person name="Lee C.-M."/>
            <person name="Sim J.-S."/>
            <person name="Jeong J.-T."/>
            <person name="Choi B.-S."/>
            <person name="Jung M."/>
            <person name="Ginzburg D."/>
            <person name="Zhao K."/>
            <person name="Won S.Y."/>
            <person name="Oh T.-J."/>
            <person name="Yu Y."/>
            <person name="Kim N.-H."/>
            <person name="Lee O.R."/>
            <person name="Lee T.-H."/>
            <person name="Bashyal P."/>
            <person name="Kim T.-S."/>
            <person name="Lee W.-H."/>
            <person name="Kawkins C."/>
            <person name="Kim C.-K."/>
            <person name="Kim J.S."/>
            <person name="Ahn B.O."/>
            <person name="Rhee S.Y."/>
            <person name="Sohng J.K."/>
        </authorList>
    </citation>
    <scope>NUCLEOTIDE SEQUENCE</scope>
    <source>
        <tissue evidence="1">Leaf</tissue>
    </source>
</reference>
<name>A0A834SHS6_9FABA</name>
<accession>A0A834SHS6</accession>
<dbReference type="OrthoDB" id="745459at2759"/>
<dbReference type="PANTHER" id="PTHR33696:SF3">
    <property type="entry name" value="FLZ-TYPE DOMAIN-CONTAINING PROTEIN"/>
    <property type="match status" value="1"/>
</dbReference>
<protein>
    <submittedName>
        <fullName evidence="1">Uncharacterized protein</fullName>
    </submittedName>
</protein>
<dbReference type="Proteomes" id="UP000634136">
    <property type="component" value="Unassembled WGS sequence"/>
</dbReference>
<evidence type="ECO:0000313" key="2">
    <source>
        <dbReference type="Proteomes" id="UP000634136"/>
    </source>
</evidence>
<comment type="caution">
    <text evidence="1">The sequence shown here is derived from an EMBL/GenBank/DDBJ whole genome shotgun (WGS) entry which is preliminary data.</text>
</comment>
<keyword evidence="2" id="KW-1185">Reference proteome</keyword>
<evidence type="ECO:0000313" key="1">
    <source>
        <dbReference type="EMBL" id="KAF7802755.1"/>
    </source>
</evidence>
<dbReference type="EMBL" id="JAAIUW010000013">
    <property type="protein sequence ID" value="KAF7802755.1"/>
    <property type="molecule type" value="Genomic_DNA"/>
</dbReference>
<gene>
    <name evidence="1" type="ORF">G2W53_041866</name>
</gene>
<dbReference type="AlphaFoldDB" id="A0A834SHS6"/>
<dbReference type="PANTHER" id="PTHR33696">
    <property type="entry name" value="T22J18.15-RELATED"/>
    <property type="match status" value="1"/>
</dbReference>
<proteinExistence type="predicted"/>
<sequence length="132" mass="14854">MNNSEADSRGNVLFSWEKKGGVSKLSESDEELRGNYNLPPPPCSVEGSNYKNKISGSGQDLQIIRRGCGCKADDPFLAAYKQCTKSSKSKVVVAVRYRWCYGRDCPFSHRRQVINKVHSLSCTETPYSYVQY</sequence>
<organism evidence="1 2">
    <name type="scientific">Senna tora</name>
    <dbReference type="NCBI Taxonomy" id="362788"/>
    <lineage>
        <taxon>Eukaryota</taxon>
        <taxon>Viridiplantae</taxon>
        <taxon>Streptophyta</taxon>
        <taxon>Embryophyta</taxon>
        <taxon>Tracheophyta</taxon>
        <taxon>Spermatophyta</taxon>
        <taxon>Magnoliopsida</taxon>
        <taxon>eudicotyledons</taxon>
        <taxon>Gunneridae</taxon>
        <taxon>Pentapetalae</taxon>
        <taxon>rosids</taxon>
        <taxon>fabids</taxon>
        <taxon>Fabales</taxon>
        <taxon>Fabaceae</taxon>
        <taxon>Caesalpinioideae</taxon>
        <taxon>Cassia clade</taxon>
        <taxon>Senna</taxon>
    </lineage>
</organism>